<dbReference type="PANTHER" id="PTHR16146">
    <property type="entry name" value="INTELECTIN"/>
    <property type="match status" value="1"/>
</dbReference>
<organism evidence="3">
    <name type="scientific">Candidatus Kentrum sp. TUN</name>
    <dbReference type="NCBI Taxonomy" id="2126343"/>
    <lineage>
        <taxon>Bacteria</taxon>
        <taxon>Pseudomonadati</taxon>
        <taxon>Pseudomonadota</taxon>
        <taxon>Gammaproteobacteria</taxon>
        <taxon>Candidatus Kentrum</taxon>
    </lineage>
</organism>
<dbReference type="InterPro" id="IPR002181">
    <property type="entry name" value="Fibrinogen_a/b/g_C_dom"/>
</dbReference>
<dbReference type="Gene3D" id="2.60.120.1000">
    <property type="match status" value="1"/>
</dbReference>
<dbReference type="EMBL" id="CAADFY010000024">
    <property type="protein sequence ID" value="VFK53564.1"/>
    <property type="molecule type" value="Genomic_DNA"/>
</dbReference>
<feature type="domain" description="Fibrinogen C-terminal" evidence="2">
    <location>
        <begin position="57"/>
        <end position="112"/>
    </location>
</feature>
<sequence length="158" mass="17357">MIQKIIGIIVGIFLSFCTFAEVQDIPGGSGHNIRAFQVVDNKVFFVDGYGNLKLLQMDIQMLGSSCKAIKEGNPLVTSGVYTIDPDGAVPIDLLEVFCDMETDGGSWTLVARMPVRGNSIDDTMTTDSNFETCLTDRNASCSELSWQHKGYLWYAISN</sequence>
<reference evidence="3" key="1">
    <citation type="submission" date="2019-02" db="EMBL/GenBank/DDBJ databases">
        <authorList>
            <person name="Gruber-Vodicka R. H."/>
            <person name="Seah K. B. B."/>
        </authorList>
    </citation>
    <scope>NUCLEOTIDE SEQUENCE</scope>
    <source>
        <strain evidence="4">BECK_BY2</strain>
        <strain evidence="3">BECK_BY3</strain>
    </source>
</reference>
<dbReference type="NCBIfam" id="NF040941">
    <property type="entry name" value="GGGWT_bact"/>
    <property type="match status" value="1"/>
</dbReference>
<dbReference type="GO" id="GO:0005615">
    <property type="term" value="C:extracellular space"/>
    <property type="evidence" value="ECO:0007669"/>
    <property type="project" value="TreeGrafter"/>
</dbReference>
<name>A0A450ZIG5_9GAMM</name>
<protein>
    <submittedName>
        <fullName evidence="3">Fibrinogen beta and gamma chains, C-terminal globular domain</fullName>
    </submittedName>
</protein>
<dbReference type="InterPro" id="IPR036056">
    <property type="entry name" value="Fibrinogen-like_C"/>
</dbReference>
<dbReference type="AlphaFoldDB" id="A0A450ZIG5"/>
<dbReference type="SUPFAM" id="SSF56496">
    <property type="entry name" value="Fibrinogen C-terminal domain-like"/>
    <property type="match status" value="1"/>
</dbReference>
<dbReference type="PANTHER" id="PTHR16146:SF46">
    <property type="entry name" value="INTELECTIN-1A-RELATED"/>
    <property type="match status" value="1"/>
</dbReference>
<proteinExistence type="predicted"/>
<dbReference type="GO" id="GO:0070492">
    <property type="term" value="F:oligosaccharide binding"/>
    <property type="evidence" value="ECO:0007669"/>
    <property type="project" value="TreeGrafter"/>
</dbReference>
<dbReference type="EMBL" id="CAADFV010000024">
    <property type="protein sequence ID" value="VFK55002.1"/>
    <property type="molecule type" value="Genomic_DNA"/>
</dbReference>
<keyword evidence="1" id="KW-1015">Disulfide bond</keyword>
<evidence type="ECO:0000259" key="2">
    <source>
        <dbReference type="PROSITE" id="PS51406"/>
    </source>
</evidence>
<evidence type="ECO:0000313" key="3">
    <source>
        <dbReference type="EMBL" id="VFK53564.1"/>
    </source>
</evidence>
<dbReference type="Pfam" id="PF00147">
    <property type="entry name" value="Fibrinogen_C"/>
    <property type="match status" value="1"/>
</dbReference>
<gene>
    <name evidence="4" type="ORF">BECKTUN1418E_GA0071001_102414</name>
    <name evidence="3" type="ORF">BECKTUN1418F_GA0071002_102414</name>
</gene>
<accession>A0A450ZIG5</accession>
<evidence type="ECO:0000256" key="1">
    <source>
        <dbReference type="ARBA" id="ARBA00023157"/>
    </source>
</evidence>
<dbReference type="PROSITE" id="PS51406">
    <property type="entry name" value="FIBRINOGEN_C_2"/>
    <property type="match status" value="1"/>
</dbReference>
<evidence type="ECO:0000313" key="4">
    <source>
        <dbReference type="EMBL" id="VFK55002.1"/>
    </source>
</evidence>